<dbReference type="PROSITE" id="PS01071">
    <property type="entry name" value="GRPE"/>
    <property type="match status" value="1"/>
</dbReference>
<evidence type="ECO:0000256" key="5">
    <source>
        <dbReference type="RuleBase" id="RU004478"/>
    </source>
</evidence>
<evidence type="ECO:0000256" key="4">
    <source>
        <dbReference type="RuleBase" id="RU000639"/>
    </source>
</evidence>
<comment type="caution">
    <text evidence="6">The sequence shown here is derived from an EMBL/GenBank/DDBJ whole genome shotgun (WGS) entry which is preliminary data.</text>
</comment>
<dbReference type="Proteomes" id="UP000176897">
    <property type="component" value="Unassembled WGS sequence"/>
</dbReference>
<dbReference type="STRING" id="1802401.A3B21_03330"/>
<evidence type="ECO:0000313" key="6">
    <source>
        <dbReference type="EMBL" id="OGL80050.1"/>
    </source>
</evidence>
<dbReference type="Gene3D" id="2.30.22.10">
    <property type="entry name" value="Head domain of nucleotide exchange factor GrpE"/>
    <property type="match status" value="1"/>
</dbReference>
<dbReference type="EMBL" id="MGEJ01000016">
    <property type="protein sequence ID" value="OGL80050.1"/>
    <property type="molecule type" value="Genomic_DNA"/>
</dbReference>
<evidence type="ECO:0000256" key="2">
    <source>
        <dbReference type="ARBA" id="ARBA00023186"/>
    </source>
</evidence>
<dbReference type="Pfam" id="PF01025">
    <property type="entry name" value="GrpE"/>
    <property type="match status" value="1"/>
</dbReference>
<reference evidence="6 7" key="1">
    <citation type="journal article" date="2016" name="Nat. Commun.">
        <title>Thousands of microbial genomes shed light on interconnected biogeochemical processes in an aquifer system.</title>
        <authorList>
            <person name="Anantharaman K."/>
            <person name="Brown C.T."/>
            <person name="Hug L.A."/>
            <person name="Sharon I."/>
            <person name="Castelle C.J."/>
            <person name="Probst A.J."/>
            <person name="Thomas B.C."/>
            <person name="Singh A."/>
            <person name="Wilkins M.J."/>
            <person name="Karaoz U."/>
            <person name="Brodie E.L."/>
            <person name="Williams K.H."/>
            <person name="Hubbard S.S."/>
            <person name="Banfield J.F."/>
        </authorList>
    </citation>
    <scope>NUCLEOTIDE SEQUENCE [LARGE SCALE GENOMIC DNA]</scope>
</reference>
<evidence type="ECO:0000256" key="3">
    <source>
        <dbReference type="HAMAP-Rule" id="MF_01151"/>
    </source>
</evidence>
<comment type="similarity">
    <text evidence="1 3 5">Belongs to the GrpE family.</text>
</comment>
<dbReference type="GO" id="GO:0000774">
    <property type="term" value="F:adenyl-nucleotide exchange factor activity"/>
    <property type="evidence" value="ECO:0007669"/>
    <property type="project" value="InterPro"/>
</dbReference>
<dbReference type="PRINTS" id="PR00773">
    <property type="entry name" value="GRPEPROTEIN"/>
</dbReference>
<proteinExistence type="inferred from homology"/>
<evidence type="ECO:0000256" key="1">
    <source>
        <dbReference type="ARBA" id="ARBA00009054"/>
    </source>
</evidence>
<comment type="function">
    <text evidence="3 4">Participates actively in the response to hyperosmotic and heat shock by preventing the aggregation of stress-denatured proteins, in association with DnaK and GrpE. It is the nucleotide exchange factor for DnaK and may function as a thermosensor. Unfolded proteins bind initially to DnaJ; upon interaction with the DnaJ-bound protein, DnaK hydrolyzes its bound ATP, resulting in the formation of a stable complex. GrpE releases ADP from DnaK; ATP binding to DnaK triggers the release of the substrate protein, thus completing the reaction cycle. Several rounds of ATP-dependent interactions between DnaJ, DnaK and GrpE are required for fully efficient folding.</text>
</comment>
<dbReference type="HAMAP" id="MF_01151">
    <property type="entry name" value="GrpE"/>
    <property type="match status" value="1"/>
</dbReference>
<dbReference type="GO" id="GO:0006457">
    <property type="term" value="P:protein folding"/>
    <property type="evidence" value="ECO:0007669"/>
    <property type="project" value="InterPro"/>
</dbReference>
<organism evidence="6 7">
    <name type="scientific">Candidatus Uhrbacteria bacterium RIFCSPLOWO2_01_FULL_47_24</name>
    <dbReference type="NCBI Taxonomy" id="1802401"/>
    <lineage>
        <taxon>Bacteria</taxon>
        <taxon>Candidatus Uhriibacteriota</taxon>
    </lineage>
</organism>
<keyword evidence="2 3" id="KW-0143">Chaperone</keyword>
<dbReference type="InterPro" id="IPR009012">
    <property type="entry name" value="GrpE_head"/>
</dbReference>
<accession>A0A1F7UP35</accession>
<comment type="subunit">
    <text evidence="3">Homodimer.</text>
</comment>
<dbReference type="GO" id="GO:0042803">
    <property type="term" value="F:protein homodimerization activity"/>
    <property type="evidence" value="ECO:0007669"/>
    <property type="project" value="InterPro"/>
</dbReference>
<dbReference type="InterPro" id="IPR000740">
    <property type="entry name" value="GrpE"/>
</dbReference>
<dbReference type="PANTHER" id="PTHR21237">
    <property type="entry name" value="GRPE PROTEIN"/>
    <property type="match status" value="1"/>
</dbReference>
<dbReference type="InterPro" id="IPR013805">
    <property type="entry name" value="GrpE_CC"/>
</dbReference>
<dbReference type="SUPFAM" id="SSF58014">
    <property type="entry name" value="Coiled-coil domain of nucleotide exchange factor GrpE"/>
    <property type="match status" value="1"/>
</dbReference>
<protein>
    <recommendedName>
        <fullName evidence="3 4">Protein GrpE</fullName>
    </recommendedName>
    <alternativeName>
        <fullName evidence="3">HSP-70 cofactor</fullName>
    </alternativeName>
</protein>
<gene>
    <name evidence="3" type="primary">grpE</name>
    <name evidence="6" type="ORF">A3B21_03330</name>
</gene>
<dbReference type="Gene3D" id="3.90.20.20">
    <property type="match status" value="1"/>
</dbReference>
<comment type="subcellular location">
    <subcellularLocation>
        <location evidence="3">Cytoplasm</location>
    </subcellularLocation>
</comment>
<keyword evidence="3 4" id="KW-0346">Stress response</keyword>
<dbReference type="GO" id="GO:0005737">
    <property type="term" value="C:cytoplasm"/>
    <property type="evidence" value="ECO:0007669"/>
    <property type="project" value="UniProtKB-SubCell"/>
</dbReference>
<evidence type="ECO:0000313" key="7">
    <source>
        <dbReference type="Proteomes" id="UP000176897"/>
    </source>
</evidence>
<dbReference type="CDD" id="cd00446">
    <property type="entry name" value="GrpE"/>
    <property type="match status" value="1"/>
</dbReference>
<dbReference type="GO" id="GO:0051087">
    <property type="term" value="F:protein-folding chaperone binding"/>
    <property type="evidence" value="ECO:0007669"/>
    <property type="project" value="InterPro"/>
</dbReference>
<dbReference type="SUPFAM" id="SSF51064">
    <property type="entry name" value="Head domain of nucleotide exchange factor GrpE"/>
    <property type="match status" value="1"/>
</dbReference>
<dbReference type="AlphaFoldDB" id="A0A1F7UP35"/>
<dbReference type="GO" id="GO:0051082">
    <property type="term" value="F:unfolded protein binding"/>
    <property type="evidence" value="ECO:0007669"/>
    <property type="project" value="TreeGrafter"/>
</dbReference>
<keyword evidence="3" id="KW-0963">Cytoplasm</keyword>
<sequence length="171" mass="19014">MDNEKTIEELKKEAEEFLNGWKRAKADFANYQKQVEKDRAEWFMYANATCVKAILPVLDSLEMAIHQLVIASPDASVGAKQSQEIATPPAVSRDDIRGGIEKIRDQMLDALKQMGVEAIKAVGEPVDPEFHEVVAVEPSDDVSHGLIAREVQRGYTMHGKVLRVAKVIVSQ</sequence>
<name>A0A1F7UP35_9BACT</name>
<dbReference type="PANTHER" id="PTHR21237:SF23">
    <property type="entry name" value="GRPE PROTEIN HOMOLOG, MITOCHONDRIAL"/>
    <property type="match status" value="1"/>
</dbReference>